<dbReference type="PROSITE" id="PS01275">
    <property type="entry name" value="EFP"/>
    <property type="match status" value="1"/>
</dbReference>
<dbReference type="InterPro" id="IPR013852">
    <property type="entry name" value="Transl_elong_P/YeiP_CS"/>
</dbReference>
<dbReference type="SUPFAM" id="SSF50249">
    <property type="entry name" value="Nucleic acid-binding proteins"/>
    <property type="match status" value="2"/>
</dbReference>
<dbReference type="AlphaFoldDB" id="A0A9E2NTP6"/>
<dbReference type="HAMAP" id="MF_00141">
    <property type="entry name" value="EF_P"/>
    <property type="match status" value="1"/>
</dbReference>
<evidence type="ECO:0000256" key="6">
    <source>
        <dbReference type="ARBA" id="ARBA00022917"/>
    </source>
</evidence>
<dbReference type="InterPro" id="IPR020599">
    <property type="entry name" value="Transl_elong_fac_P/YeiP"/>
</dbReference>
<protein>
    <recommendedName>
        <fullName evidence="8 9">Elongation factor P</fullName>
        <shortName evidence="8">EF-P</shortName>
    </recommendedName>
</protein>
<dbReference type="InterPro" id="IPR014722">
    <property type="entry name" value="Rib_uL2_dom2"/>
</dbReference>
<accession>A0A9E2NTP6</accession>
<dbReference type="FunFam" id="2.40.50.140:FF:000009">
    <property type="entry name" value="Elongation factor P"/>
    <property type="match status" value="1"/>
</dbReference>
<evidence type="ECO:0000259" key="11">
    <source>
        <dbReference type="SMART" id="SM00841"/>
    </source>
</evidence>
<reference evidence="13" key="2">
    <citation type="submission" date="2021-04" db="EMBL/GenBank/DDBJ databases">
        <authorList>
            <person name="Gilroy R."/>
        </authorList>
    </citation>
    <scope>NUCLEOTIDE SEQUENCE</scope>
    <source>
        <strain evidence="13">F6-686</strain>
    </source>
</reference>
<dbReference type="InterPro" id="IPR011768">
    <property type="entry name" value="Transl_elongation_fac_P"/>
</dbReference>
<dbReference type="NCBIfam" id="TIGR00038">
    <property type="entry name" value="efp"/>
    <property type="match status" value="1"/>
</dbReference>
<dbReference type="NCBIfam" id="NF001810">
    <property type="entry name" value="PRK00529.1"/>
    <property type="match status" value="1"/>
</dbReference>
<dbReference type="Gene3D" id="2.30.30.30">
    <property type="match status" value="1"/>
</dbReference>
<evidence type="ECO:0000256" key="2">
    <source>
        <dbReference type="ARBA" id="ARBA00004815"/>
    </source>
</evidence>
<organism evidence="13 14">
    <name type="scientific">Candidatus Lactobacillus pullistercoris</name>
    <dbReference type="NCBI Taxonomy" id="2838636"/>
    <lineage>
        <taxon>Bacteria</taxon>
        <taxon>Bacillati</taxon>
        <taxon>Bacillota</taxon>
        <taxon>Bacilli</taxon>
        <taxon>Lactobacillales</taxon>
        <taxon>Lactobacillaceae</taxon>
        <taxon>Lactobacillus</taxon>
    </lineage>
</organism>
<reference evidence="13" key="1">
    <citation type="journal article" date="2021" name="PeerJ">
        <title>Extensive microbial diversity within the chicken gut microbiome revealed by metagenomics and culture.</title>
        <authorList>
            <person name="Gilroy R."/>
            <person name="Ravi A."/>
            <person name="Getino M."/>
            <person name="Pursley I."/>
            <person name="Horton D.L."/>
            <person name="Alikhan N.F."/>
            <person name="Baker D."/>
            <person name="Gharbi K."/>
            <person name="Hall N."/>
            <person name="Watson M."/>
            <person name="Adriaenssens E.M."/>
            <person name="Foster-Nyarko E."/>
            <person name="Jarju S."/>
            <person name="Secka A."/>
            <person name="Antonio M."/>
            <person name="Oren A."/>
            <person name="Chaudhuri R.R."/>
            <person name="La Ragione R."/>
            <person name="Hildebrand F."/>
            <person name="Pallen M.J."/>
        </authorList>
    </citation>
    <scope>NUCLEOTIDE SEQUENCE</scope>
    <source>
        <strain evidence="13">F6-686</strain>
    </source>
</reference>
<dbReference type="InterPro" id="IPR015365">
    <property type="entry name" value="Elong-fact-P_C"/>
</dbReference>
<dbReference type="FunFam" id="2.30.30.30:FF:000003">
    <property type="entry name" value="Elongation factor P"/>
    <property type="match status" value="1"/>
</dbReference>
<evidence type="ECO:0000256" key="7">
    <source>
        <dbReference type="ARBA" id="ARBA00025469"/>
    </source>
</evidence>
<dbReference type="GO" id="GO:0003746">
    <property type="term" value="F:translation elongation factor activity"/>
    <property type="evidence" value="ECO:0007669"/>
    <property type="project" value="UniProtKB-UniRule"/>
</dbReference>
<comment type="subcellular location">
    <subcellularLocation>
        <location evidence="1 8">Cytoplasm</location>
    </subcellularLocation>
</comment>
<name>A0A9E2NTP6_9LACO</name>
<evidence type="ECO:0000256" key="4">
    <source>
        <dbReference type="ARBA" id="ARBA00022490"/>
    </source>
</evidence>
<dbReference type="Gene3D" id="2.40.50.140">
    <property type="entry name" value="Nucleic acid-binding proteins"/>
    <property type="match status" value="2"/>
</dbReference>
<keyword evidence="5 8" id="KW-0251">Elongation factor</keyword>
<sequence>MQAINLKKGMVFSQDGKLIRVLKANHHKPGKGNTVMQMDLRDLKSGAVVHKTMRPTEKIDLVELTKKTAQYLYGEGDVYTFMDTDTYEQYEVSKDQLGDDVKFLMPNINVDLEFTDEGKLIGIDLPSTVVMTVKETQPEIKGATVAGGGKPATMETGLVVQVPDFIKEGEKLVIGTENGDYKSRADNPDKAKFS</sequence>
<evidence type="ECO:0000259" key="12">
    <source>
        <dbReference type="SMART" id="SM01185"/>
    </source>
</evidence>
<evidence type="ECO:0000256" key="8">
    <source>
        <dbReference type="HAMAP-Rule" id="MF_00141"/>
    </source>
</evidence>
<dbReference type="InterPro" id="IPR012340">
    <property type="entry name" value="NA-bd_OB-fold"/>
</dbReference>
<comment type="caution">
    <text evidence="13">The sequence shown here is derived from an EMBL/GenBank/DDBJ whole genome shotgun (WGS) entry which is preliminary data.</text>
</comment>
<evidence type="ECO:0000256" key="10">
    <source>
        <dbReference type="RuleBase" id="RU004389"/>
    </source>
</evidence>
<dbReference type="GO" id="GO:0005829">
    <property type="term" value="C:cytosol"/>
    <property type="evidence" value="ECO:0007669"/>
    <property type="project" value="UniProtKB-ARBA"/>
</dbReference>
<feature type="domain" description="Translation elongation factor P/YeiP central" evidence="12">
    <location>
        <begin position="66"/>
        <end position="121"/>
    </location>
</feature>
<dbReference type="InterPro" id="IPR013185">
    <property type="entry name" value="Transl_elong_KOW-like"/>
</dbReference>
<dbReference type="SUPFAM" id="SSF50104">
    <property type="entry name" value="Translation proteins SH3-like domain"/>
    <property type="match status" value="1"/>
</dbReference>
<dbReference type="CDD" id="cd05794">
    <property type="entry name" value="S1_EF-P_repeat_2"/>
    <property type="match status" value="1"/>
</dbReference>
<dbReference type="SMART" id="SM00841">
    <property type="entry name" value="Elong-fact-P_C"/>
    <property type="match status" value="1"/>
</dbReference>
<evidence type="ECO:0000313" key="13">
    <source>
        <dbReference type="EMBL" id="MBU3828497.1"/>
    </source>
</evidence>
<comment type="pathway">
    <text evidence="2 8">Protein biosynthesis; polypeptide chain elongation.</text>
</comment>
<dbReference type="PANTHER" id="PTHR30053:SF12">
    <property type="entry name" value="ELONGATION FACTOR P (EF-P) FAMILY PROTEIN"/>
    <property type="match status" value="1"/>
</dbReference>
<evidence type="ECO:0000256" key="5">
    <source>
        <dbReference type="ARBA" id="ARBA00022768"/>
    </source>
</evidence>
<dbReference type="CDD" id="cd04470">
    <property type="entry name" value="S1_EF-P_repeat_1"/>
    <property type="match status" value="1"/>
</dbReference>
<evidence type="ECO:0000256" key="1">
    <source>
        <dbReference type="ARBA" id="ARBA00004496"/>
    </source>
</evidence>
<evidence type="ECO:0000256" key="9">
    <source>
        <dbReference type="NCBIfam" id="TIGR00038"/>
    </source>
</evidence>
<dbReference type="PIRSF" id="PIRSF005901">
    <property type="entry name" value="EF-P"/>
    <property type="match status" value="1"/>
</dbReference>
<dbReference type="SMART" id="SM01185">
    <property type="entry name" value="EFP"/>
    <property type="match status" value="1"/>
</dbReference>
<dbReference type="PANTHER" id="PTHR30053">
    <property type="entry name" value="ELONGATION FACTOR P"/>
    <property type="match status" value="1"/>
</dbReference>
<comment type="similarity">
    <text evidence="3 8 10">Belongs to the elongation factor P family.</text>
</comment>
<dbReference type="Pfam" id="PF01132">
    <property type="entry name" value="EFP"/>
    <property type="match status" value="1"/>
</dbReference>
<gene>
    <name evidence="8 13" type="primary">efp</name>
    <name evidence="13" type="ORF">H9806_05090</name>
</gene>
<dbReference type="Pfam" id="PF08207">
    <property type="entry name" value="EFP_N"/>
    <property type="match status" value="1"/>
</dbReference>
<dbReference type="InterPro" id="IPR001059">
    <property type="entry name" value="Transl_elong_P/YeiP_cen"/>
</dbReference>
<dbReference type="FunFam" id="2.40.50.140:FF:000004">
    <property type="entry name" value="Elongation factor P"/>
    <property type="match status" value="1"/>
</dbReference>
<comment type="function">
    <text evidence="7 8">Involved in peptide bond synthesis. Stimulates efficient translation and peptide-bond synthesis on native or reconstituted 70S ribosomes in vitro. Probably functions indirectly by altering the affinity of the ribosome for aminoacyl-tRNA, thus increasing their reactivity as acceptors for peptidyl transferase.</text>
</comment>
<proteinExistence type="inferred from homology"/>
<evidence type="ECO:0000313" key="14">
    <source>
        <dbReference type="Proteomes" id="UP000823844"/>
    </source>
</evidence>
<keyword evidence="4 8" id="KW-0963">Cytoplasm</keyword>
<dbReference type="Proteomes" id="UP000823844">
    <property type="component" value="Unassembled WGS sequence"/>
</dbReference>
<dbReference type="GO" id="GO:0043043">
    <property type="term" value="P:peptide biosynthetic process"/>
    <property type="evidence" value="ECO:0007669"/>
    <property type="project" value="InterPro"/>
</dbReference>
<keyword evidence="6 8" id="KW-0648">Protein biosynthesis</keyword>
<feature type="domain" description="Elongation factor P C-terminal" evidence="11">
    <location>
        <begin position="129"/>
        <end position="184"/>
    </location>
</feature>
<dbReference type="Pfam" id="PF09285">
    <property type="entry name" value="Elong-fact-P_C"/>
    <property type="match status" value="1"/>
</dbReference>
<dbReference type="InterPro" id="IPR008991">
    <property type="entry name" value="Translation_prot_SH3-like_sf"/>
</dbReference>
<dbReference type="EMBL" id="JAHLFT010000066">
    <property type="protein sequence ID" value="MBU3828497.1"/>
    <property type="molecule type" value="Genomic_DNA"/>
</dbReference>
<evidence type="ECO:0000256" key="3">
    <source>
        <dbReference type="ARBA" id="ARBA00009479"/>
    </source>
</evidence>